<evidence type="ECO:0000256" key="7">
    <source>
        <dbReference type="ARBA" id="ARBA00049204"/>
    </source>
</evidence>
<dbReference type="PANTHER" id="PTHR42769:SF3">
    <property type="entry name" value="SUPEROXIDE DISMUTASE [FE] 2, CHLOROPLASTIC"/>
    <property type="match status" value="1"/>
</dbReference>
<dbReference type="InterPro" id="IPR036324">
    <property type="entry name" value="Mn/Fe_SOD_N_sf"/>
</dbReference>
<organism evidence="9 10">
    <name type="scientific">Salmonella enterica I</name>
    <dbReference type="NCBI Taxonomy" id="59201"/>
    <lineage>
        <taxon>Bacteria</taxon>
        <taxon>Pseudomonadati</taxon>
        <taxon>Pseudomonadota</taxon>
        <taxon>Gammaproteobacteria</taxon>
        <taxon>Enterobacterales</taxon>
        <taxon>Enterobacteriaceae</taxon>
        <taxon>Salmonella</taxon>
    </lineage>
</organism>
<dbReference type="SUPFAM" id="SSF46609">
    <property type="entry name" value="Fe,Mn superoxide dismutase (SOD), N-terminal domain"/>
    <property type="match status" value="1"/>
</dbReference>
<evidence type="ECO:0000259" key="8">
    <source>
        <dbReference type="Pfam" id="PF00081"/>
    </source>
</evidence>
<comment type="catalytic activity">
    <reaction evidence="7">
        <text>2 superoxide + 2 H(+) = H2O2 + O2</text>
        <dbReference type="Rhea" id="RHEA:20696"/>
        <dbReference type="ChEBI" id="CHEBI:15378"/>
        <dbReference type="ChEBI" id="CHEBI:15379"/>
        <dbReference type="ChEBI" id="CHEBI:16240"/>
        <dbReference type="ChEBI" id="CHEBI:18421"/>
        <dbReference type="EC" id="1.15.1.1"/>
    </reaction>
</comment>
<dbReference type="InterPro" id="IPR001189">
    <property type="entry name" value="Mn/Fe_SOD"/>
</dbReference>
<dbReference type="InterPro" id="IPR019831">
    <property type="entry name" value="Mn/Fe_SOD_N"/>
</dbReference>
<evidence type="ECO:0000256" key="5">
    <source>
        <dbReference type="ARBA" id="ARBA00022723"/>
    </source>
</evidence>
<protein>
    <recommendedName>
        <fullName evidence="4">Superoxide dismutase [Fe]</fullName>
        <ecNumber evidence="3">1.15.1.1</ecNumber>
    </recommendedName>
</protein>
<feature type="domain" description="Manganese/iron superoxide dismutase N-terminal" evidence="8">
    <location>
        <begin position="16"/>
        <end position="85"/>
    </location>
</feature>
<dbReference type="EC" id="1.15.1.1" evidence="3"/>
<evidence type="ECO:0000313" key="9">
    <source>
        <dbReference type="EMBL" id="SUH15846.1"/>
    </source>
</evidence>
<sequence>MRNINNKERSNVVRITALPYAKDALAPHISAETLEYHYGKHHQTYVTNLNNLIKGTAFEGKSLEEIVRTSEGGIFIRRSGVEPHLLLELPGAKRRWRTDRETG</sequence>
<dbReference type="PRINTS" id="PR01703">
    <property type="entry name" value="MNSODISMTASE"/>
</dbReference>
<evidence type="ECO:0000313" key="10">
    <source>
        <dbReference type="Proteomes" id="UP000255509"/>
    </source>
</evidence>
<dbReference type="EMBL" id="UGXS01000004">
    <property type="protein sequence ID" value="SUH15846.1"/>
    <property type="molecule type" value="Genomic_DNA"/>
</dbReference>
<name>A0A379WAT7_SALET</name>
<reference evidence="9 10" key="1">
    <citation type="submission" date="2018-06" db="EMBL/GenBank/DDBJ databases">
        <authorList>
            <consortium name="Pathogen Informatics"/>
            <person name="Doyle S."/>
        </authorList>
    </citation>
    <scope>NUCLEOTIDE SEQUENCE [LARGE SCALE GENOMIC DNA]</scope>
    <source>
        <strain evidence="9 10">NCTC8258</strain>
    </source>
</reference>
<dbReference type="GO" id="GO:0046872">
    <property type="term" value="F:metal ion binding"/>
    <property type="evidence" value="ECO:0007669"/>
    <property type="project" value="UniProtKB-KW"/>
</dbReference>
<keyword evidence="5" id="KW-0479">Metal-binding</keyword>
<evidence type="ECO:0000256" key="6">
    <source>
        <dbReference type="ARBA" id="ARBA00023002"/>
    </source>
</evidence>
<evidence type="ECO:0000256" key="1">
    <source>
        <dbReference type="ARBA" id="ARBA00001962"/>
    </source>
</evidence>
<comment type="cofactor">
    <cofactor evidence="1">
        <name>Fe cation</name>
        <dbReference type="ChEBI" id="CHEBI:24875"/>
    </cofactor>
</comment>
<accession>A0A379WAT7</accession>
<evidence type="ECO:0000256" key="2">
    <source>
        <dbReference type="ARBA" id="ARBA00008714"/>
    </source>
</evidence>
<dbReference type="Proteomes" id="UP000255509">
    <property type="component" value="Unassembled WGS sequence"/>
</dbReference>
<evidence type="ECO:0000256" key="4">
    <source>
        <dbReference type="ARBA" id="ARBA00014767"/>
    </source>
</evidence>
<dbReference type="AlphaFoldDB" id="A0A379WAT7"/>
<dbReference type="Pfam" id="PF00081">
    <property type="entry name" value="Sod_Fe_N"/>
    <property type="match status" value="1"/>
</dbReference>
<gene>
    <name evidence="9" type="primary">sodB</name>
    <name evidence="9" type="ORF">NCTC8258_03582</name>
</gene>
<proteinExistence type="inferred from homology"/>
<dbReference type="Gene3D" id="1.10.287.990">
    <property type="entry name" value="Fe,Mn superoxide dismutase (SOD) domain"/>
    <property type="match status" value="1"/>
</dbReference>
<dbReference type="PANTHER" id="PTHR42769">
    <property type="entry name" value="SUPEROXIDE DISMUTASE"/>
    <property type="match status" value="1"/>
</dbReference>
<keyword evidence="6 9" id="KW-0560">Oxidoreductase</keyword>
<evidence type="ECO:0000256" key="3">
    <source>
        <dbReference type="ARBA" id="ARBA00012682"/>
    </source>
</evidence>
<comment type="similarity">
    <text evidence="2">Belongs to the iron/manganese superoxide dismutase family.</text>
</comment>
<dbReference type="GO" id="GO:0004784">
    <property type="term" value="F:superoxide dismutase activity"/>
    <property type="evidence" value="ECO:0007669"/>
    <property type="project" value="UniProtKB-EC"/>
</dbReference>